<name>A0A9P4JY84_9PLEO</name>
<dbReference type="AlphaFoldDB" id="A0A9P4JY84"/>
<sequence length="257" mass="29422">MASQPTVQDIEQQGAVSMIYLDGKREPSKSRNDGQVCTDRQLAFIDQRLYDAGGIIETCRRDLHEFRCMFTPLQRRCAAYEHAYHDEKQRNVQSFQAYQTVCVQHEKALNDLAEMANKHRSLQKDFDSAQTTILAQQSVVQECERRLATQTSLDPKIGEAETETEQLQTKITELEKEKIDMQNALANATDFILNAERKLSELERINCAAKPQETELSPVEESTSIGKRKRDDEDKNEEELKQHGVPAKKGRKRKHVG</sequence>
<accession>A0A9P4JY84</accession>
<feature type="compositionally biased region" description="Basic and acidic residues" evidence="2">
    <location>
        <begin position="229"/>
        <end position="242"/>
    </location>
</feature>
<protein>
    <submittedName>
        <fullName evidence="3">Uncharacterized protein</fullName>
    </submittedName>
</protein>
<keyword evidence="1" id="KW-0175">Coiled coil</keyword>
<keyword evidence="4" id="KW-1185">Reference proteome</keyword>
<evidence type="ECO:0000313" key="4">
    <source>
        <dbReference type="Proteomes" id="UP000800093"/>
    </source>
</evidence>
<proteinExistence type="predicted"/>
<evidence type="ECO:0000313" key="3">
    <source>
        <dbReference type="EMBL" id="KAF2259117.1"/>
    </source>
</evidence>
<evidence type="ECO:0000256" key="2">
    <source>
        <dbReference type="SAM" id="MobiDB-lite"/>
    </source>
</evidence>
<feature type="region of interest" description="Disordered" evidence="2">
    <location>
        <begin position="209"/>
        <end position="257"/>
    </location>
</feature>
<organism evidence="3 4">
    <name type="scientific">Lojkania enalia</name>
    <dbReference type="NCBI Taxonomy" id="147567"/>
    <lineage>
        <taxon>Eukaryota</taxon>
        <taxon>Fungi</taxon>
        <taxon>Dikarya</taxon>
        <taxon>Ascomycota</taxon>
        <taxon>Pezizomycotina</taxon>
        <taxon>Dothideomycetes</taxon>
        <taxon>Pleosporomycetidae</taxon>
        <taxon>Pleosporales</taxon>
        <taxon>Pleosporales incertae sedis</taxon>
        <taxon>Lojkania</taxon>
    </lineage>
</organism>
<dbReference type="Proteomes" id="UP000800093">
    <property type="component" value="Unassembled WGS sequence"/>
</dbReference>
<reference evidence="4" key="1">
    <citation type="journal article" date="2020" name="Stud. Mycol.">
        <title>101 Dothideomycetes genomes: A test case for predicting lifestyles and emergence of pathogens.</title>
        <authorList>
            <person name="Haridas S."/>
            <person name="Albert R."/>
            <person name="Binder M."/>
            <person name="Bloem J."/>
            <person name="LaButti K."/>
            <person name="Salamov A."/>
            <person name="Andreopoulos B."/>
            <person name="Baker S."/>
            <person name="Barry K."/>
            <person name="Bills G."/>
            <person name="Bluhm B."/>
            <person name="Cannon C."/>
            <person name="Castanera R."/>
            <person name="Culley D."/>
            <person name="Daum C."/>
            <person name="Ezra D."/>
            <person name="Gonzalez J."/>
            <person name="Henrissat B."/>
            <person name="Kuo A."/>
            <person name="Liang C."/>
            <person name="Lipzen A."/>
            <person name="Lutzoni F."/>
            <person name="Magnuson J."/>
            <person name="Mondo S."/>
            <person name="Nolan M."/>
            <person name="Ohm R."/>
            <person name="Pangilinan J."/>
            <person name="Park H.-J."/>
            <person name="Ramirez L."/>
            <person name="Alfaro M."/>
            <person name="Sun H."/>
            <person name="Tritt A."/>
            <person name="Yoshinaga Y."/>
            <person name="Zwiers L.-H."/>
            <person name="Turgeon B."/>
            <person name="Goodwin S."/>
            <person name="Spatafora J."/>
            <person name="Crous P."/>
            <person name="Grigoriev I."/>
        </authorList>
    </citation>
    <scope>NUCLEOTIDE SEQUENCE [LARGE SCALE GENOMIC DNA]</scope>
    <source>
        <strain evidence="4">CBS 304.66</strain>
    </source>
</reference>
<gene>
    <name evidence="3" type="ORF">CC78DRAFT_592918</name>
</gene>
<feature type="coiled-coil region" evidence="1">
    <location>
        <begin position="157"/>
        <end position="205"/>
    </location>
</feature>
<evidence type="ECO:0000256" key="1">
    <source>
        <dbReference type="SAM" id="Coils"/>
    </source>
</evidence>
<dbReference type="EMBL" id="ML986719">
    <property type="protein sequence ID" value="KAF2259117.1"/>
    <property type="molecule type" value="Genomic_DNA"/>
</dbReference>
<feature type="compositionally biased region" description="Basic residues" evidence="2">
    <location>
        <begin position="246"/>
        <end position="257"/>
    </location>
</feature>
<dbReference type="OrthoDB" id="10407912at2759"/>
<comment type="caution">
    <text evidence="3">The sequence shown here is derived from an EMBL/GenBank/DDBJ whole genome shotgun (WGS) entry which is preliminary data.</text>
</comment>